<reference evidence="10 11" key="1">
    <citation type="submission" date="2016-10" db="EMBL/GenBank/DDBJ databases">
        <title>Genome sequence of the basidiomycete white-rot fungus Trametes pubescens.</title>
        <authorList>
            <person name="Makela M.R."/>
            <person name="Granchi Z."/>
            <person name="Peng M."/>
            <person name="De Vries R.P."/>
            <person name="Grigoriev I."/>
            <person name="Riley R."/>
            <person name="Hilden K."/>
        </authorList>
    </citation>
    <scope>NUCLEOTIDE SEQUENCE [LARGE SCALE GENOMIC DNA]</scope>
    <source>
        <strain evidence="10 11">FBCC735</strain>
    </source>
</reference>
<feature type="compositionally biased region" description="Pro residues" evidence="9">
    <location>
        <begin position="675"/>
        <end position="684"/>
    </location>
</feature>
<feature type="compositionally biased region" description="Pro residues" evidence="9">
    <location>
        <begin position="729"/>
        <end position="741"/>
    </location>
</feature>
<dbReference type="PANTHER" id="PTHR45618">
    <property type="entry name" value="MITOCHONDRIAL DICARBOXYLATE CARRIER-RELATED"/>
    <property type="match status" value="1"/>
</dbReference>
<comment type="subcellular location">
    <subcellularLocation>
        <location evidence="1">Membrane</location>
        <topology evidence="1">Multi-pass membrane protein</topology>
    </subcellularLocation>
</comment>
<evidence type="ECO:0000256" key="2">
    <source>
        <dbReference type="ARBA" id="ARBA00006375"/>
    </source>
</evidence>
<feature type="repeat" description="Solcar" evidence="8">
    <location>
        <begin position="246"/>
        <end position="337"/>
    </location>
</feature>
<evidence type="ECO:0000256" key="3">
    <source>
        <dbReference type="ARBA" id="ARBA00022448"/>
    </source>
</evidence>
<feature type="compositionally biased region" description="Low complexity" evidence="9">
    <location>
        <begin position="484"/>
        <end position="515"/>
    </location>
</feature>
<comment type="similarity">
    <text evidence="2">Belongs to the mitochondrial carrier (TC 2.A.29) family.</text>
</comment>
<evidence type="ECO:0000256" key="5">
    <source>
        <dbReference type="ARBA" id="ARBA00022737"/>
    </source>
</evidence>
<dbReference type="Gene3D" id="1.50.40.10">
    <property type="entry name" value="Mitochondrial carrier domain"/>
    <property type="match status" value="1"/>
</dbReference>
<feature type="compositionally biased region" description="Polar residues" evidence="9">
    <location>
        <begin position="1114"/>
        <end position="1141"/>
    </location>
</feature>
<evidence type="ECO:0000313" key="10">
    <source>
        <dbReference type="EMBL" id="OJT02499.1"/>
    </source>
</evidence>
<feature type="region of interest" description="Disordered" evidence="9">
    <location>
        <begin position="357"/>
        <end position="742"/>
    </location>
</feature>
<dbReference type="PROSITE" id="PS50920">
    <property type="entry name" value="SOLCAR"/>
    <property type="match status" value="3"/>
</dbReference>
<feature type="compositionally biased region" description="Low complexity" evidence="9">
    <location>
        <begin position="553"/>
        <end position="577"/>
    </location>
</feature>
<dbReference type="Pfam" id="PF00153">
    <property type="entry name" value="Mito_carr"/>
    <property type="match status" value="3"/>
</dbReference>
<protein>
    <submittedName>
        <fullName evidence="10">Mitochondrial uncoupling protein 4</fullName>
    </submittedName>
</protein>
<feature type="region of interest" description="Disordered" evidence="9">
    <location>
        <begin position="843"/>
        <end position="1152"/>
    </location>
</feature>
<name>A0A1M2V4E8_TRAPU</name>
<feature type="repeat" description="Solcar" evidence="8">
    <location>
        <begin position="136"/>
        <end position="237"/>
    </location>
</feature>
<dbReference type="OMA" id="TEMANPI"/>
<accession>A0A1M2V4E8</accession>
<dbReference type="InterPro" id="IPR050391">
    <property type="entry name" value="Mito_Metabolite_Transporter"/>
</dbReference>
<sequence>MAAAPVTMTVTPLEEKVAVLEDVVEVPRDSQYALKFVGAAISSKFGNSFDGKVCDQPAINLYFTTLIDVDAAPGASGSSFWSVGVDMARKEGVLSLTGGLSASMLRELVYSGIRMGTYEYFKDKLHTASKGALTREGLALKVAAASIAATIGSALANPADLVKVRMQAHYPDGSPYRNMRHAFASIYRDGATFAVSKGASSISGGLGALYRGVEATTIRGIVLSATQICSYDQIKQSLKRRGIMQEGVPLHLVASTFAGLFCSITSNPVDVIKVRLMNDKKHEFKNAFDCVRQVLAREGPFGFYKGFGMCWARRDPTCTHPTSSAIATGVDSTIHRDLRELGLKQASQAINAPVLRQPVGFGASPPPVPTYRVPPPEKPTTTQHNLPGQRATEEPTPKSTKKSTKSKDNAASKEKSKASSRKGKELDKADNKQPHVPIQRTSFRVRKYMNDPTAGATPYGAQDGPYGSTYRVNMMGDSPRKSKSSQSSKNSQLQLQTQSVPRRPTPPSSYYYPWQTDPPGRSESVPSQAQSGQDTQPRKSYYRWDYEEPPPIVAALQAANAASATSHSSSPAPTAGSAPPPAPTRAPPSSAPTPAVPSAPPPAPTPVPPPAPPSQNRYPSPRPPHNPEPYSHDLQSSKRHEPPMQSTTYRYSPSPEYDHRDDSPPSLPPEQHYSFPPPRPPPGYVPAQSAPNPPPSAPPQEKRHKSKSQAHHHEPSHYARSAPQHPVNAPVPPIRENPPPATRMTRVLTLLMEDKRNRDDEQMLAEVRVPLKPAESGDEGFWADAQEVSQELQKGPSRIDGAAKVYTMRGKYKQYFLRITADGQTTSQPANLRVSAERTLEIVVEDNLPAGARPSDSRMSRSPPRHQRELLTPVTESMATPSPLPAYSQPKRSSLFSTSDASSPTEDRFDPSARKHSASSEASRKRPRPSSGQSMHSTYSEGPYAVWPQQHATPTPFTHPPPPMRTHSASHSRNVSQSAVTPQSRYSPPAPMSPISRSARPSSPPSPRAYTASSPPQPAPATPAFIQSRRAGSPAPSSSAYSPGPSSPKRAKFSAPQHRARERESESPAPSPSTAYSWSHSRTSSYSESSGPATSSKDSTPGPPPKKPNPFEQYGSSFSFQSRQTDTSRSTPRQNSGSRMTLPSIPSLSTVSMPSSSFSPSLTLAPIATSLAPTLSGASTSALDNAIGLWIRGIISKEPQWDSFVTMRTRLLKMSEQLEQYKYVQRVMDRYVGTRTPVDLEGAGGVTITKAQVMRAFNLSLSWGEDCTETLVLTTLYGPGGTRREDERVCQVLEETPPITTGMQAKKYLTLLREVHGQWTIAHPDG</sequence>
<evidence type="ECO:0000256" key="6">
    <source>
        <dbReference type="ARBA" id="ARBA00022989"/>
    </source>
</evidence>
<gene>
    <name evidence="10" type="ORF">TRAPUB_6971</name>
</gene>
<dbReference type="EMBL" id="MNAD01001666">
    <property type="protein sequence ID" value="OJT02499.1"/>
    <property type="molecule type" value="Genomic_DNA"/>
</dbReference>
<feature type="repeat" description="Solcar" evidence="8">
    <location>
        <begin position="30"/>
        <end position="124"/>
    </location>
</feature>
<feature type="compositionally biased region" description="Polar residues" evidence="9">
    <location>
        <begin position="524"/>
        <end position="535"/>
    </location>
</feature>
<feature type="compositionally biased region" description="Low complexity" evidence="9">
    <location>
        <begin position="1022"/>
        <end position="1048"/>
    </location>
</feature>
<evidence type="ECO:0000256" key="8">
    <source>
        <dbReference type="PROSITE-ProRule" id="PRU00282"/>
    </source>
</evidence>
<keyword evidence="4 8" id="KW-0812">Transmembrane</keyword>
<comment type="caution">
    <text evidence="10">The sequence shown here is derived from an EMBL/GenBank/DDBJ whole genome shotgun (WGS) entry which is preliminary data.</text>
</comment>
<keyword evidence="6" id="KW-1133">Transmembrane helix</keyword>
<keyword evidence="11" id="KW-1185">Reference proteome</keyword>
<dbReference type="OrthoDB" id="756301at2759"/>
<dbReference type="STRING" id="154538.A0A1M2V4E8"/>
<proteinExistence type="inferred from homology"/>
<feature type="compositionally biased region" description="Polar residues" evidence="9">
    <location>
        <begin position="930"/>
        <end position="940"/>
    </location>
</feature>
<feature type="compositionally biased region" description="Low complexity" evidence="9">
    <location>
        <begin position="1072"/>
        <end position="1100"/>
    </location>
</feature>
<feature type="compositionally biased region" description="Pro residues" evidence="9">
    <location>
        <begin position="364"/>
        <end position="378"/>
    </location>
</feature>
<evidence type="ECO:0000256" key="4">
    <source>
        <dbReference type="ARBA" id="ARBA00022692"/>
    </source>
</evidence>
<keyword evidence="3" id="KW-0813">Transport</keyword>
<feature type="compositionally biased region" description="Polar residues" evidence="9">
    <location>
        <begin position="890"/>
        <end position="904"/>
    </location>
</feature>
<dbReference type="Proteomes" id="UP000184267">
    <property type="component" value="Unassembled WGS sequence"/>
</dbReference>
<feature type="compositionally biased region" description="Basic and acidic residues" evidence="9">
    <location>
        <begin position="405"/>
        <end position="433"/>
    </location>
</feature>
<dbReference type="SUPFAM" id="SSF103506">
    <property type="entry name" value="Mitochondrial carrier"/>
    <property type="match status" value="1"/>
</dbReference>
<feature type="compositionally biased region" description="Pro residues" evidence="9">
    <location>
        <begin position="578"/>
        <end position="613"/>
    </location>
</feature>
<keyword evidence="5" id="KW-0677">Repeat</keyword>
<feature type="compositionally biased region" description="Polar residues" evidence="9">
    <location>
        <begin position="967"/>
        <end position="986"/>
    </location>
</feature>
<dbReference type="InterPro" id="IPR018108">
    <property type="entry name" value="MCP_transmembrane"/>
</dbReference>
<evidence type="ECO:0000256" key="1">
    <source>
        <dbReference type="ARBA" id="ARBA00004141"/>
    </source>
</evidence>
<evidence type="ECO:0000256" key="7">
    <source>
        <dbReference type="ARBA" id="ARBA00023136"/>
    </source>
</evidence>
<keyword evidence="7 8" id="KW-0472">Membrane</keyword>
<evidence type="ECO:0000313" key="11">
    <source>
        <dbReference type="Proteomes" id="UP000184267"/>
    </source>
</evidence>
<dbReference type="GO" id="GO:0016020">
    <property type="term" value="C:membrane"/>
    <property type="evidence" value="ECO:0007669"/>
    <property type="project" value="UniProtKB-SubCell"/>
</dbReference>
<evidence type="ECO:0000256" key="9">
    <source>
        <dbReference type="SAM" id="MobiDB-lite"/>
    </source>
</evidence>
<dbReference type="InterPro" id="IPR023395">
    <property type="entry name" value="MCP_dom_sf"/>
</dbReference>
<organism evidence="10 11">
    <name type="scientific">Trametes pubescens</name>
    <name type="common">White-rot fungus</name>
    <dbReference type="NCBI Taxonomy" id="154538"/>
    <lineage>
        <taxon>Eukaryota</taxon>
        <taxon>Fungi</taxon>
        <taxon>Dikarya</taxon>
        <taxon>Basidiomycota</taxon>
        <taxon>Agaricomycotina</taxon>
        <taxon>Agaricomycetes</taxon>
        <taxon>Polyporales</taxon>
        <taxon>Polyporaceae</taxon>
        <taxon>Trametes</taxon>
    </lineage>
</organism>